<feature type="active site" description="Nucleophile" evidence="9">
    <location>
        <position position="204"/>
    </location>
</feature>
<dbReference type="UniPathway" id="UPA00219"/>
<dbReference type="GO" id="GO:0008360">
    <property type="term" value="P:regulation of cell shape"/>
    <property type="evidence" value="ECO:0007669"/>
    <property type="project" value="UniProtKB-UniRule"/>
</dbReference>
<evidence type="ECO:0000313" key="14">
    <source>
        <dbReference type="Proteomes" id="UP000184292"/>
    </source>
</evidence>
<evidence type="ECO:0000256" key="8">
    <source>
        <dbReference type="ARBA" id="ARBA00023316"/>
    </source>
</evidence>
<feature type="active site" description="Proton donor/acceptor" evidence="9">
    <location>
        <position position="188"/>
    </location>
</feature>
<evidence type="ECO:0000256" key="6">
    <source>
        <dbReference type="ARBA" id="ARBA00022960"/>
    </source>
</evidence>
<evidence type="ECO:0000256" key="4">
    <source>
        <dbReference type="ARBA" id="ARBA00022679"/>
    </source>
</evidence>
<evidence type="ECO:0000256" key="3">
    <source>
        <dbReference type="ARBA" id="ARBA00022676"/>
    </source>
</evidence>
<keyword evidence="5" id="KW-0378">Hydrolase</keyword>
<dbReference type="AlphaFoldDB" id="A0A1M6C1Q6"/>
<keyword evidence="11" id="KW-0732">Signal</keyword>
<dbReference type="FunFam" id="2.40.440.10:FF:000002">
    <property type="entry name" value="L,D-transpeptidase ErfK/SrfK"/>
    <property type="match status" value="1"/>
</dbReference>
<dbReference type="Pfam" id="PF03734">
    <property type="entry name" value="YkuD"/>
    <property type="match status" value="1"/>
</dbReference>
<keyword evidence="14" id="KW-1185">Reference proteome</keyword>
<dbReference type="OrthoDB" id="9795305at2"/>
<comment type="similarity">
    <text evidence="2">Belongs to the YkuD family.</text>
</comment>
<sequence>MISLIDAARSRARLIAAFAATAILAACASSAPVSNAPQVEQMVDGIPFSQIVDGYGVLQDHEFRLPPVPPEYLEGVNRRAVVTYRGDEAPGTIEIDPHAKFLYWVMDGGQAIRYPIAVGRQGRGMSGTTVIRRKVEWPSWTPTANMLRREPDVYGPFAGGVPGGLASPLGARALYLYRGGRDTYYRIHGTNDMSSIGNSGSAGCIRMFNHDVIDLFDRVPLDTRVVVRTYADSVRIEGEALANRGVELPPVYSDPDRVYAAVAEQRERHGNDIFDGVVNGEPIEAETGETASGQTAPMVQSPFAAP</sequence>
<dbReference type="Proteomes" id="UP000184292">
    <property type="component" value="Unassembled WGS sequence"/>
</dbReference>
<keyword evidence="6 9" id="KW-0133">Cell shape</keyword>
<dbReference type="CDD" id="cd16913">
    <property type="entry name" value="YkuD_like"/>
    <property type="match status" value="1"/>
</dbReference>
<gene>
    <name evidence="13" type="ORF">SAMN05444417_0949</name>
</gene>
<feature type="signal peptide" evidence="11">
    <location>
        <begin position="1"/>
        <end position="31"/>
    </location>
</feature>
<dbReference type="SUPFAM" id="SSF141523">
    <property type="entry name" value="L,D-transpeptidase catalytic domain-like"/>
    <property type="match status" value="1"/>
</dbReference>
<feature type="region of interest" description="Disordered" evidence="10">
    <location>
        <begin position="287"/>
        <end position="306"/>
    </location>
</feature>
<dbReference type="EMBL" id="FQYO01000002">
    <property type="protein sequence ID" value="SHI54674.1"/>
    <property type="molecule type" value="Genomic_DNA"/>
</dbReference>
<feature type="domain" description="L,D-TPase catalytic" evidence="12">
    <location>
        <begin position="91"/>
        <end position="228"/>
    </location>
</feature>
<evidence type="ECO:0000256" key="10">
    <source>
        <dbReference type="SAM" id="MobiDB-lite"/>
    </source>
</evidence>
<keyword evidence="8 9" id="KW-0961">Cell wall biogenesis/degradation</keyword>
<dbReference type="PANTHER" id="PTHR30582:SF24">
    <property type="entry name" value="L,D-TRANSPEPTIDASE ERFK_SRFK-RELATED"/>
    <property type="match status" value="1"/>
</dbReference>
<evidence type="ECO:0000256" key="2">
    <source>
        <dbReference type="ARBA" id="ARBA00005992"/>
    </source>
</evidence>
<dbReference type="STRING" id="1447782.SAMN05444417_0949"/>
<dbReference type="GO" id="GO:0071555">
    <property type="term" value="P:cell wall organization"/>
    <property type="evidence" value="ECO:0007669"/>
    <property type="project" value="UniProtKB-UniRule"/>
</dbReference>
<name>A0A1M6C1Q6_9RHOB</name>
<proteinExistence type="inferred from homology"/>
<evidence type="ECO:0000256" key="1">
    <source>
        <dbReference type="ARBA" id="ARBA00004752"/>
    </source>
</evidence>
<dbReference type="GO" id="GO:0018104">
    <property type="term" value="P:peptidoglycan-protein cross-linking"/>
    <property type="evidence" value="ECO:0007669"/>
    <property type="project" value="TreeGrafter"/>
</dbReference>
<dbReference type="InterPro" id="IPR050979">
    <property type="entry name" value="LD-transpeptidase"/>
</dbReference>
<dbReference type="GO" id="GO:0005576">
    <property type="term" value="C:extracellular region"/>
    <property type="evidence" value="ECO:0007669"/>
    <property type="project" value="TreeGrafter"/>
</dbReference>
<keyword evidence="3" id="KW-0328">Glycosyltransferase</keyword>
<dbReference type="RefSeq" id="WP_083601126.1">
    <property type="nucleotide sequence ID" value="NZ_FQYO01000002.1"/>
</dbReference>
<organism evidence="13 14">
    <name type="scientific">Wenxinia saemankumensis</name>
    <dbReference type="NCBI Taxonomy" id="1447782"/>
    <lineage>
        <taxon>Bacteria</taxon>
        <taxon>Pseudomonadati</taxon>
        <taxon>Pseudomonadota</taxon>
        <taxon>Alphaproteobacteria</taxon>
        <taxon>Rhodobacterales</taxon>
        <taxon>Roseobacteraceae</taxon>
        <taxon>Wenxinia</taxon>
    </lineage>
</organism>
<dbReference type="InterPro" id="IPR005490">
    <property type="entry name" value="LD_TPept_cat_dom"/>
</dbReference>
<feature type="chain" id="PRO_5013019824" evidence="11">
    <location>
        <begin position="32"/>
        <end position="306"/>
    </location>
</feature>
<dbReference type="GO" id="GO:0071972">
    <property type="term" value="F:peptidoglycan L,D-transpeptidase activity"/>
    <property type="evidence" value="ECO:0007669"/>
    <property type="project" value="TreeGrafter"/>
</dbReference>
<dbReference type="PROSITE" id="PS52029">
    <property type="entry name" value="LD_TPASE"/>
    <property type="match status" value="1"/>
</dbReference>
<keyword evidence="7 9" id="KW-0573">Peptidoglycan synthesis</keyword>
<accession>A0A1M6C1Q6</accession>
<keyword evidence="4" id="KW-0808">Transferase</keyword>
<comment type="pathway">
    <text evidence="1 9">Cell wall biogenesis; peptidoglycan biosynthesis.</text>
</comment>
<keyword evidence="13" id="KW-0449">Lipoprotein</keyword>
<evidence type="ECO:0000313" key="13">
    <source>
        <dbReference type="EMBL" id="SHI54674.1"/>
    </source>
</evidence>
<evidence type="ECO:0000256" key="9">
    <source>
        <dbReference type="PROSITE-ProRule" id="PRU01373"/>
    </source>
</evidence>
<evidence type="ECO:0000256" key="11">
    <source>
        <dbReference type="SAM" id="SignalP"/>
    </source>
</evidence>
<evidence type="ECO:0000259" key="12">
    <source>
        <dbReference type="PROSITE" id="PS52029"/>
    </source>
</evidence>
<dbReference type="GO" id="GO:0016757">
    <property type="term" value="F:glycosyltransferase activity"/>
    <property type="evidence" value="ECO:0007669"/>
    <property type="project" value="UniProtKB-KW"/>
</dbReference>
<evidence type="ECO:0000256" key="7">
    <source>
        <dbReference type="ARBA" id="ARBA00022984"/>
    </source>
</evidence>
<evidence type="ECO:0000256" key="5">
    <source>
        <dbReference type="ARBA" id="ARBA00022801"/>
    </source>
</evidence>
<dbReference type="PANTHER" id="PTHR30582">
    <property type="entry name" value="L,D-TRANSPEPTIDASE"/>
    <property type="match status" value="1"/>
</dbReference>
<protein>
    <submittedName>
        <fullName evidence="13">Lipoprotein-anchoring transpeptidase ErfK/SrfK</fullName>
    </submittedName>
</protein>
<feature type="compositionally biased region" description="Polar residues" evidence="10">
    <location>
        <begin position="289"/>
        <end position="298"/>
    </location>
</feature>
<dbReference type="InterPro" id="IPR038063">
    <property type="entry name" value="Transpep_catalytic_dom"/>
</dbReference>
<reference evidence="13 14" key="1">
    <citation type="submission" date="2016-11" db="EMBL/GenBank/DDBJ databases">
        <authorList>
            <person name="Jaros S."/>
            <person name="Januszkiewicz K."/>
            <person name="Wedrychowicz H."/>
        </authorList>
    </citation>
    <scope>NUCLEOTIDE SEQUENCE [LARGE SCALE GENOMIC DNA]</scope>
    <source>
        <strain evidence="13 14">DSM 100565</strain>
    </source>
</reference>
<dbReference type="Gene3D" id="2.40.440.10">
    <property type="entry name" value="L,D-transpeptidase catalytic domain-like"/>
    <property type="match status" value="1"/>
</dbReference>